<dbReference type="GO" id="GO:0006123">
    <property type="term" value="P:mitochondrial electron transport, cytochrome c to oxygen"/>
    <property type="evidence" value="ECO:0007669"/>
    <property type="project" value="InterPro"/>
</dbReference>
<evidence type="ECO:0000256" key="6">
    <source>
        <dbReference type="SAM" id="Phobius"/>
    </source>
</evidence>
<evidence type="ECO:0000313" key="8">
    <source>
        <dbReference type="EMBL" id="CAH0561429.1"/>
    </source>
</evidence>
<dbReference type="GO" id="GO:0005743">
    <property type="term" value="C:mitochondrial inner membrane"/>
    <property type="evidence" value="ECO:0007669"/>
    <property type="project" value="UniProtKB-SubCell"/>
</dbReference>
<feature type="transmembrane region" description="Helical" evidence="6">
    <location>
        <begin position="56"/>
        <end position="76"/>
    </location>
</feature>
<organism evidence="8 9">
    <name type="scientific">Brassicogethes aeneus</name>
    <name type="common">Rape pollen beetle</name>
    <name type="synonym">Meligethes aeneus</name>
    <dbReference type="NCBI Taxonomy" id="1431903"/>
    <lineage>
        <taxon>Eukaryota</taxon>
        <taxon>Metazoa</taxon>
        <taxon>Ecdysozoa</taxon>
        <taxon>Arthropoda</taxon>
        <taxon>Hexapoda</taxon>
        <taxon>Insecta</taxon>
        <taxon>Pterygota</taxon>
        <taxon>Neoptera</taxon>
        <taxon>Endopterygota</taxon>
        <taxon>Coleoptera</taxon>
        <taxon>Polyphaga</taxon>
        <taxon>Cucujiformia</taxon>
        <taxon>Nitidulidae</taxon>
        <taxon>Meligethinae</taxon>
        <taxon>Brassicogethes</taxon>
    </lineage>
</organism>
<evidence type="ECO:0000313" key="9">
    <source>
        <dbReference type="Proteomes" id="UP001154078"/>
    </source>
</evidence>
<keyword evidence="9" id="KW-1185">Reference proteome</keyword>
<accession>A0A9P0FL06</accession>
<proteinExistence type="inferred from homology"/>
<keyword evidence="5 6" id="KW-0472">Membrane</keyword>
<evidence type="ECO:0000256" key="1">
    <source>
        <dbReference type="ARBA" id="ARBA00004273"/>
    </source>
</evidence>
<sequence length="85" mass="9218">MSATLIGRVLQKGSREALKGARAYSKPTEAILRKNTAYQEDNGVPVYLKSGFGDKALFIVTATLIGMGVIQSYYTLISMAMGKKK</sequence>
<dbReference type="GO" id="GO:0097250">
    <property type="term" value="P:mitochondrial respirasome assembly"/>
    <property type="evidence" value="ECO:0007669"/>
    <property type="project" value="TreeGrafter"/>
</dbReference>
<dbReference type="PANTHER" id="PTHR10510:SF11">
    <property type="entry name" value="CYTOCHROME C OXIDASE SUBUNIT 7A, MITOCHONDRIAL"/>
    <property type="match status" value="1"/>
</dbReference>
<reference evidence="8" key="1">
    <citation type="submission" date="2021-12" db="EMBL/GenBank/DDBJ databases">
        <authorList>
            <person name="King R."/>
        </authorList>
    </citation>
    <scope>NUCLEOTIDE SEQUENCE</scope>
</reference>
<dbReference type="InterPro" id="IPR036539">
    <property type="entry name" value="Cyt_c_oxidase_su7a_sf"/>
</dbReference>
<evidence type="ECO:0000256" key="5">
    <source>
        <dbReference type="ARBA" id="ARBA00023136"/>
    </source>
</evidence>
<dbReference type="Gene3D" id="4.10.91.10">
    <property type="entry name" value="Cytochrome c oxidase, subunit VIIa"/>
    <property type="match status" value="1"/>
</dbReference>
<dbReference type="SUPFAM" id="SSF81419">
    <property type="entry name" value="Mitochondrial cytochrome c oxidase subunit VIIa"/>
    <property type="match status" value="1"/>
</dbReference>
<dbReference type="EMBL" id="OV121138">
    <property type="protein sequence ID" value="CAH0561411.1"/>
    <property type="molecule type" value="Genomic_DNA"/>
</dbReference>
<dbReference type="PANTHER" id="PTHR10510">
    <property type="entry name" value="CYTOCHROME C OXIDASE POLYPEPTIDE 7A"/>
    <property type="match status" value="1"/>
</dbReference>
<comment type="subcellular location">
    <subcellularLocation>
        <location evidence="1">Mitochondrion inner membrane</location>
    </subcellularLocation>
</comment>
<keyword evidence="3" id="KW-0999">Mitochondrion inner membrane</keyword>
<keyword evidence="4" id="KW-0496">Mitochondrion</keyword>
<evidence type="ECO:0000313" key="7">
    <source>
        <dbReference type="EMBL" id="CAH0561411.1"/>
    </source>
</evidence>
<keyword evidence="6" id="KW-0812">Transmembrane</keyword>
<dbReference type="EMBL" id="OV121138">
    <property type="protein sequence ID" value="CAH0561429.1"/>
    <property type="molecule type" value="Genomic_DNA"/>
</dbReference>
<evidence type="ECO:0000256" key="3">
    <source>
        <dbReference type="ARBA" id="ARBA00022792"/>
    </source>
</evidence>
<protein>
    <submittedName>
        <fullName evidence="8">Uncharacterized protein</fullName>
    </submittedName>
</protein>
<dbReference type="GO" id="GO:0045277">
    <property type="term" value="C:respiratory chain complex IV"/>
    <property type="evidence" value="ECO:0007669"/>
    <property type="project" value="InterPro"/>
</dbReference>
<evidence type="ECO:0000256" key="2">
    <source>
        <dbReference type="ARBA" id="ARBA00009331"/>
    </source>
</evidence>
<dbReference type="AlphaFoldDB" id="A0A9P0FL06"/>
<dbReference type="Proteomes" id="UP001154078">
    <property type="component" value="Chromosome 7"/>
</dbReference>
<gene>
    <name evidence="7" type="ORF">MELIAE_LOCUS10948</name>
    <name evidence="8" type="ORF">MELIAE_LOCUS10963</name>
</gene>
<dbReference type="GO" id="GO:0002082">
    <property type="term" value="P:regulation of oxidative phosphorylation"/>
    <property type="evidence" value="ECO:0007669"/>
    <property type="project" value="TreeGrafter"/>
</dbReference>
<comment type="similarity">
    <text evidence="2">Belongs to the cytochrome c oxidase VIIa family.</text>
</comment>
<dbReference type="InterPro" id="IPR003177">
    <property type="entry name" value="Cytc_oxidase_su7a_met"/>
</dbReference>
<keyword evidence="6" id="KW-1133">Transmembrane helix</keyword>
<name>A0A9P0FL06_BRAAE</name>
<dbReference type="OrthoDB" id="5966508at2759"/>
<evidence type="ECO:0000256" key="4">
    <source>
        <dbReference type="ARBA" id="ARBA00023128"/>
    </source>
</evidence>